<dbReference type="Pfam" id="PF10801">
    <property type="entry name" value="DUF2537"/>
    <property type="match status" value="1"/>
</dbReference>
<keyword evidence="2" id="KW-0812">Transmembrane</keyword>
<sequence>MELRVRGDRAVLARGDSETVHELAPEQLPLGADLAAALHEWARVAAAMRKAATGQSAALSDPSHDAVGVVSRRGRQLAGRVATEMRMTVQYRDPVTDMATVVVPSPDDGRRRGPRHARGYDRGLFQRSPGEPTPWATGLTVSALMMIVVAVAMLGLITTLERATQGWIAFLAAAVVSGGLLPSLWLGRRVPIIRWVCFGAAAGLAVSWLGALFVLF</sequence>
<protein>
    <submittedName>
        <fullName evidence="3">DUF2537 domain-containing protein</fullName>
    </submittedName>
</protein>
<keyword evidence="2" id="KW-1133">Transmembrane helix</keyword>
<dbReference type="Proteomes" id="UP001596337">
    <property type="component" value="Unassembled WGS sequence"/>
</dbReference>
<evidence type="ECO:0000256" key="1">
    <source>
        <dbReference type="SAM" id="MobiDB-lite"/>
    </source>
</evidence>
<feature type="transmembrane region" description="Helical" evidence="2">
    <location>
        <begin position="135"/>
        <end position="160"/>
    </location>
</feature>
<evidence type="ECO:0000256" key="2">
    <source>
        <dbReference type="SAM" id="Phobius"/>
    </source>
</evidence>
<dbReference type="EMBL" id="JBHSXX010000001">
    <property type="protein sequence ID" value="MFC6866506.1"/>
    <property type="molecule type" value="Genomic_DNA"/>
</dbReference>
<comment type="caution">
    <text evidence="3">The sequence shown here is derived from an EMBL/GenBank/DDBJ whole genome shotgun (WGS) entry which is preliminary data.</text>
</comment>
<feature type="region of interest" description="Disordered" evidence="1">
    <location>
        <begin position="102"/>
        <end position="124"/>
    </location>
</feature>
<gene>
    <name evidence="3" type="ORF">ACFQGD_05055</name>
</gene>
<organism evidence="3 4">
    <name type="scientific">Haloechinothrix salitolerans</name>
    <dbReference type="NCBI Taxonomy" id="926830"/>
    <lineage>
        <taxon>Bacteria</taxon>
        <taxon>Bacillati</taxon>
        <taxon>Actinomycetota</taxon>
        <taxon>Actinomycetes</taxon>
        <taxon>Pseudonocardiales</taxon>
        <taxon>Pseudonocardiaceae</taxon>
        <taxon>Haloechinothrix</taxon>
    </lineage>
</organism>
<evidence type="ECO:0000313" key="3">
    <source>
        <dbReference type="EMBL" id="MFC6866506.1"/>
    </source>
</evidence>
<evidence type="ECO:0000313" key="4">
    <source>
        <dbReference type="Proteomes" id="UP001596337"/>
    </source>
</evidence>
<feature type="transmembrane region" description="Helical" evidence="2">
    <location>
        <begin position="167"/>
        <end position="186"/>
    </location>
</feature>
<keyword evidence="2" id="KW-0472">Membrane</keyword>
<proteinExistence type="predicted"/>
<feature type="transmembrane region" description="Helical" evidence="2">
    <location>
        <begin position="192"/>
        <end position="215"/>
    </location>
</feature>
<reference evidence="4" key="1">
    <citation type="journal article" date="2019" name="Int. J. Syst. Evol. Microbiol.">
        <title>The Global Catalogue of Microorganisms (GCM) 10K type strain sequencing project: providing services to taxonomists for standard genome sequencing and annotation.</title>
        <authorList>
            <consortium name="The Broad Institute Genomics Platform"/>
            <consortium name="The Broad Institute Genome Sequencing Center for Infectious Disease"/>
            <person name="Wu L."/>
            <person name="Ma J."/>
        </authorList>
    </citation>
    <scope>NUCLEOTIDE SEQUENCE [LARGE SCALE GENOMIC DNA]</scope>
    <source>
        <strain evidence="4">KCTC 32255</strain>
    </source>
</reference>
<keyword evidence="4" id="KW-1185">Reference proteome</keyword>
<dbReference type="InterPro" id="IPR024244">
    <property type="entry name" value="DUF2537"/>
</dbReference>
<accession>A0ABW2BU30</accession>
<name>A0ABW2BU30_9PSEU</name>
<dbReference type="RefSeq" id="WP_345395600.1">
    <property type="nucleotide sequence ID" value="NZ_BAABLA010000024.1"/>
</dbReference>